<comment type="caution">
    <text evidence="2">The sequence shown here is derived from an EMBL/GenBank/DDBJ whole genome shotgun (WGS) entry which is preliminary data.</text>
</comment>
<dbReference type="AlphaFoldDB" id="A0AAV4RS61"/>
<sequence>MAGIHALTIPVVFGVHPRIRFKLVSFKDCDKFCPVTRESRSDIAERTGLLFIRNVMASEKPEEVNYDVRGILGLDCGYTEYFADSQRKLSVRQSRNVIQTLKYKLNSGVPEEKDTTIFNAPISSIELRSSLKCLKTSKFPGEDGLFFQLLKHLGPRAFESILRLFIKMCSSRYIHSHWCSCCASLESEEQFESRLIVCEGCGHISLSGERPATAQVTRAQGGPHVRKNPGRQRPTPQLLWGPSCFAVED</sequence>
<reference evidence="2 3" key="1">
    <citation type="submission" date="2021-06" db="EMBL/GenBank/DDBJ databases">
        <title>Caerostris darwini draft genome.</title>
        <authorList>
            <person name="Kono N."/>
            <person name="Arakawa K."/>
        </authorList>
    </citation>
    <scope>NUCLEOTIDE SEQUENCE [LARGE SCALE GENOMIC DNA]</scope>
</reference>
<name>A0AAV4RS61_9ARAC</name>
<dbReference type="EMBL" id="BPLQ01006572">
    <property type="protein sequence ID" value="GIY23661.1"/>
    <property type="molecule type" value="Genomic_DNA"/>
</dbReference>
<keyword evidence="3" id="KW-1185">Reference proteome</keyword>
<gene>
    <name evidence="2" type="ORF">CDAR_478971</name>
</gene>
<evidence type="ECO:0000256" key="1">
    <source>
        <dbReference type="SAM" id="MobiDB-lite"/>
    </source>
</evidence>
<dbReference type="Proteomes" id="UP001054837">
    <property type="component" value="Unassembled WGS sequence"/>
</dbReference>
<protein>
    <submittedName>
        <fullName evidence="2">Uncharacterized protein</fullName>
    </submittedName>
</protein>
<feature type="region of interest" description="Disordered" evidence="1">
    <location>
        <begin position="218"/>
        <end position="238"/>
    </location>
</feature>
<proteinExistence type="predicted"/>
<evidence type="ECO:0000313" key="2">
    <source>
        <dbReference type="EMBL" id="GIY23661.1"/>
    </source>
</evidence>
<accession>A0AAV4RS61</accession>
<organism evidence="2 3">
    <name type="scientific">Caerostris darwini</name>
    <dbReference type="NCBI Taxonomy" id="1538125"/>
    <lineage>
        <taxon>Eukaryota</taxon>
        <taxon>Metazoa</taxon>
        <taxon>Ecdysozoa</taxon>
        <taxon>Arthropoda</taxon>
        <taxon>Chelicerata</taxon>
        <taxon>Arachnida</taxon>
        <taxon>Araneae</taxon>
        <taxon>Araneomorphae</taxon>
        <taxon>Entelegynae</taxon>
        <taxon>Araneoidea</taxon>
        <taxon>Araneidae</taxon>
        <taxon>Caerostris</taxon>
    </lineage>
</organism>
<evidence type="ECO:0000313" key="3">
    <source>
        <dbReference type="Proteomes" id="UP001054837"/>
    </source>
</evidence>